<reference evidence="1" key="1">
    <citation type="submission" date="2014-08" db="EMBL/GenBank/DDBJ databases">
        <authorList>
            <person name="Murali S."/>
            <person name="Richards S."/>
            <person name="Bandaranaike D."/>
            <person name="Bellair M."/>
            <person name="Blankenburg K."/>
            <person name="Chao H."/>
            <person name="Dinh H."/>
            <person name="Doddapaneni H."/>
            <person name="Dugan-Rocha S."/>
            <person name="Elkadiri S."/>
            <person name="Gnanaolivu R."/>
            <person name="Hughes D."/>
            <person name="Lee S."/>
            <person name="Li M."/>
            <person name="Ming W."/>
            <person name="Munidasa M."/>
            <person name="Muniz J."/>
            <person name="Nguyen L."/>
            <person name="Osuji N."/>
            <person name="Pu L.-L."/>
            <person name="Puazo M."/>
            <person name="Skinner E."/>
            <person name="Qu C."/>
            <person name="Quiroz J."/>
            <person name="Raj R."/>
            <person name="Weissenberger G."/>
            <person name="Xin Y."/>
            <person name="Zou X."/>
            <person name="Han Y."/>
            <person name="Worley K."/>
            <person name="Muzny D."/>
            <person name="Gibbs R."/>
        </authorList>
    </citation>
    <scope>NUCLEOTIDE SEQUENCE</scope>
    <source>
        <strain evidence="1">HAZT.00-mixed</strain>
        <tissue evidence="1">Whole organism</tissue>
    </source>
</reference>
<sequence length="301" mass="33805">MMPPHKAVHSLRRLANDRVLYTVCGVILEELFFGEQGQWEQLGHPVLTPRLQVFRDVLCNALVPKLLQELLNTILERNEAVEATVRFTAVQLLLVPGVTKLAVGHFPEPFYAPILSAIAESAAQLQTLDLRGVWVREMHKFYLCKVIRRIHTIRHLTLRYTSDDEILAIVGKHCPQLETLDISGSENISESGIRSLYEKRINDVFKGFNDCAKTLKVVDIGGPGAQHLPQLSLPSLQLIIDKCPLVTSIGNLAAWALNSAEIVFMKMQLELSNTDLTLHDYGSLEQGEGFIILLQEEDHEE</sequence>
<dbReference type="AlphaFoldDB" id="A0A6A0HBH3"/>
<dbReference type="Gene3D" id="3.80.10.10">
    <property type="entry name" value="Ribonuclease Inhibitor"/>
    <property type="match status" value="1"/>
</dbReference>
<comment type="caution">
    <text evidence="1">The sequence shown here is derived from an EMBL/GenBank/DDBJ whole genome shotgun (WGS) entry which is preliminary data.</text>
</comment>
<organism evidence="1">
    <name type="scientific">Hyalella azteca</name>
    <name type="common">Amphipod</name>
    <dbReference type="NCBI Taxonomy" id="294128"/>
    <lineage>
        <taxon>Eukaryota</taxon>
        <taxon>Metazoa</taxon>
        <taxon>Ecdysozoa</taxon>
        <taxon>Arthropoda</taxon>
        <taxon>Crustacea</taxon>
        <taxon>Multicrustacea</taxon>
        <taxon>Malacostraca</taxon>
        <taxon>Eumalacostraca</taxon>
        <taxon>Peracarida</taxon>
        <taxon>Amphipoda</taxon>
        <taxon>Senticaudata</taxon>
        <taxon>Talitrida</taxon>
        <taxon>Talitroidea</taxon>
        <taxon>Hyalellidae</taxon>
        <taxon>Hyalella</taxon>
    </lineage>
</organism>
<dbReference type="SUPFAM" id="SSF52047">
    <property type="entry name" value="RNI-like"/>
    <property type="match status" value="1"/>
</dbReference>
<proteinExistence type="predicted"/>
<dbReference type="EMBL" id="JQDR03003273">
    <property type="protein sequence ID" value="KAA0202624.1"/>
    <property type="molecule type" value="Genomic_DNA"/>
</dbReference>
<gene>
    <name evidence="1" type="ORF">HAZT_HAZT009103</name>
</gene>
<protein>
    <submittedName>
        <fullName evidence="1">Uncharacterized protein</fullName>
    </submittedName>
</protein>
<reference evidence="1" key="2">
    <citation type="journal article" date="2018" name="Environ. Sci. Technol.">
        <title>The Toxicogenome of Hyalella azteca: A Model for Sediment Ecotoxicology and Evolutionary Toxicology.</title>
        <authorList>
            <person name="Poynton H.C."/>
            <person name="Hasenbein S."/>
            <person name="Benoit J.B."/>
            <person name="Sepulveda M.S."/>
            <person name="Poelchau M.F."/>
            <person name="Hughes D.S.T."/>
            <person name="Murali S.C."/>
            <person name="Chen S."/>
            <person name="Glastad K.M."/>
            <person name="Goodisman M.A.D."/>
            <person name="Werren J.H."/>
            <person name="Vineis J.H."/>
            <person name="Bowen J.L."/>
            <person name="Friedrich M."/>
            <person name="Jones J."/>
            <person name="Robertson H.M."/>
            <person name="Feyereisen R."/>
            <person name="Mechler-Hickson A."/>
            <person name="Mathers N."/>
            <person name="Lee C.E."/>
            <person name="Colbourne J.K."/>
            <person name="Biales A."/>
            <person name="Johnston J.S."/>
            <person name="Wellborn G.A."/>
            <person name="Rosendale A.J."/>
            <person name="Cridge A.G."/>
            <person name="Munoz-Torres M.C."/>
            <person name="Bain P.A."/>
            <person name="Manny A.R."/>
            <person name="Major K.M."/>
            <person name="Lambert F.N."/>
            <person name="Vulpe C.D."/>
            <person name="Tuck P."/>
            <person name="Blalock B.J."/>
            <person name="Lin Y.Y."/>
            <person name="Smith M.E."/>
            <person name="Ochoa-Acuna H."/>
            <person name="Chen M.M."/>
            <person name="Childers C.P."/>
            <person name="Qu J."/>
            <person name="Dugan S."/>
            <person name="Lee S.L."/>
            <person name="Chao H."/>
            <person name="Dinh H."/>
            <person name="Han Y."/>
            <person name="Doddapaneni H."/>
            <person name="Worley K.C."/>
            <person name="Muzny D.M."/>
            <person name="Gibbs R.A."/>
            <person name="Richards S."/>
        </authorList>
    </citation>
    <scope>NUCLEOTIDE SEQUENCE</scope>
    <source>
        <strain evidence="1">HAZT.00-mixed</strain>
        <tissue evidence="1">Whole organism</tissue>
    </source>
</reference>
<dbReference type="OrthoDB" id="16120at2759"/>
<dbReference type="InterPro" id="IPR032675">
    <property type="entry name" value="LRR_dom_sf"/>
</dbReference>
<reference evidence="1" key="3">
    <citation type="submission" date="2019-06" db="EMBL/GenBank/DDBJ databases">
        <authorList>
            <person name="Poynton C."/>
            <person name="Hasenbein S."/>
            <person name="Benoit J.B."/>
            <person name="Sepulveda M.S."/>
            <person name="Poelchau M.F."/>
            <person name="Murali S.C."/>
            <person name="Chen S."/>
            <person name="Glastad K.M."/>
            <person name="Werren J.H."/>
            <person name="Vineis J.H."/>
            <person name="Bowen J.L."/>
            <person name="Friedrich M."/>
            <person name="Jones J."/>
            <person name="Robertson H.M."/>
            <person name="Feyereisen R."/>
            <person name="Mechler-Hickson A."/>
            <person name="Mathers N."/>
            <person name="Lee C.E."/>
            <person name="Colbourne J.K."/>
            <person name="Biales A."/>
            <person name="Johnston J.S."/>
            <person name="Wellborn G.A."/>
            <person name="Rosendale A.J."/>
            <person name="Cridge A.G."/>
            <person name="Munoz-Torres M.C."/>
            <person name="Bain P.A."/>
            <person name="Manny A.R."/>
            <person name="Major K.M."/>
            <person name="Lambert F.N."/>
            <person name="Vulpe C.D."/>
            <person name="Tuck P."/>
            <person name="Blalock B.J."/>
            <person name="Lin Y.-Y."/>
            <person name="Smith M.E."/>
            <person name="Ochoa-Acuna H."/>
            <person name="Chen M.-J.M."/>
            <person name="Childers C.P."/>
            <person name="Qu J."/>
            <person name="Dugan S."/>
            <person name="Lee S.L."/>
            <person name="Chao H."/>
            <person name="Dinh H."/>
            <person name="Han Y."/>
            <person name="Doddapaneni H."/>
            <person name="Worley K.C."/>
            <person name="Muzny D.M."/>
            <person name="Gibbs R.A."/>
            <person name="Richards S."/>
        </authorList>
    </citation>
    <scope>NUCLEOTIDE SEQUENCE</scope>
    <source>
        <strain evidence="1">HAZT.00-mixed</strain>
        <tissue evidence="1">Whole organism</tissue>
    </source>
</reference>
<accession>A0A6A0HBH3</accession>
<dbReference type="Proteomes" id="UP000711488">
    <property type="component" value="Unassembled WGS sequence"/>
</dbReference>
<name>A0A6A0HBH3_HYAAZ</name>
<dbReference type="InterPro" id="IPR006553">
    <property type="entry name" value="Leu-rich_rpt_Cys-con_subtyp"/>
</dbReference>
<dbReference type="SMART" id="SM00367">
    <property type="entry name" value="LRR_CC"/>
    <property type="match status" value="1"/>
</dbReference>
<evidence type="ECO:0000313" key="1">
    <source>
        <dbReference type="EMBL" id="KAA0202624.1"/>
    </source>
</evidence>